<dbReference type="Pfam" id="PF13639">
    <property type="entry name" value="zf-RING_2"/>
    <property type="match status" value="1"/>
</dbReference>
<evidence type="ECO:0000256" key="2">
    <source>
        <dbReference type="ARBA" id="ARBA00012483"/>
    </source>
</evidence>
<dbReference type="SMART" id="SM00184">
    <property type="entry name" value="RING"/>
    <property type="match status" value="1"/>
</dbReference>
<comment type="catalytic activity">
    <reaction evidence="1">
        <text>S-ubiquitinyl-[E2 ubiquitin-conjugating enzyme]-L-cysteine + [acceptor protein]-L-lysine = [E2 ubiquitin-conjugating enzyme]-L-cysteine + N(6)-ubiquitinyl-[acceptor protein]-L-lysine.</text>
        <dbReference type="EC" id="2.3.2.27"/>
    </reaction>
</comment>
<dbReference type="FunFam" id="3.30.40.10:FF:000790">
    <property type="entry name" value="Uncharacterized protein"/>
    <property type="match status" value="1"/>
</dbReference>
<name>A0A8S1YCI8_PAROT</name>
<dbReference type="EMBL" id="CAJJDP010000157">
    <property type="protein sequence ID" value="CAD8211775.1"/>
    <property type="molecule type" value="Genomic_DNA"/>
</dbReference>
<dbReference type="GO" id="GO:0008270">
    <property type="term" value="F:zinc ion binding"/>
    <property type="evidence" value="ECO:0007669"/>
    <property type="project" value="UniProtKB-KW"/>
</dbReference>
<keyword evidence="12" id="KW-1185">Reference proteome</keyword>
<organism evidence="11 12">
    <name type="scientific">Paramecium octaurelia</name>
    <dbReference type="NCBI Taxonomy" id="43137"/>
    <lineage>
        <taxon>Eukaryota</taxon>
        <taxon>Sar</taxon>
        <taxon>Alveolata</taxon>
        <taxon>Ciliophora</taxon>
        <taxon>Intramacronucleata</taxon>
        <taxon>Oligohymenophorea</taxon>
        <taxon>Peniculida</taxon>
        <taxon>Parameciidae</taxon>
        <taxon>Paramecium</taxon>
    </lineage>
</organism>
<comment type="caution">
    <text evidence="11">The sequence shown here is derived from an EMBL/GenBank/DDBJ whole genome shotgun (WGS) entry which is preliminary data.</text>
</comment>
<dbReference type="Proteomes" id="UP000683925">
    <property type="component" value="Unassembled WGS sequence"/>
</dbReference>
<keyword evidence="3" id="KW-0808">Transferase</keyword>
<dbReference type="PANTHER" id="PTHR22937">
    <property type="entry name" value="E3 UBIQUITIN-PROTEIN LIGASE RNF165"/>
    <property type="match status" value="1"/>
</dbReference>
<reference evidence="11" key="1">
    <citation type="submission" date="2021-01" db="EMBL/GenBank/DDBJ databases">
        <authorList>
            <consortium name="Genoscope - CEA"/>
            <person name="William W."/>
        </authorList>
    </citation>
    <scope>NUCLEOTIDE SEQUENCE</scope>
</reference>
<dbReference type="GO" id="GO:0061630">
    <property type="term" value="F:ubiquitin protein ligase activity"/>
    <property type="evidence" value="ECO:0007669"/>
    <property type="project" value="UniProtKB-EC"/>
</dbReference>
<dbReference type="CDD" id="cd16454">
    <property type="entry name" value="RING-H2_PA-TM-RING"/>
    <property type="match status" value="1"/>
</dbReference>
<evidence type="ECO:0000256" key="3">
    <source>
        <dbReference type="ARBA" id="ARBA00022679"/>
    </source>
</evidence>
<gene>
    <name evidence="11" type="ORF">POCTA_138.1.T1550097</name>
</gene>
<feature type="domain" description="RING-type" evidence="10">
    <location>
        <begin position="239"/>
        <end position="280"/>
    </location>
</feature>
<evidence type="ECO:0000256" key="7">
    <source>
        <dbReference type="ARBA" id="ARBA00022833"/>
    </source>
</evidence>
<keyword evidence="4" id="KW-0479">Metal-binding</keyword>
<dbReference type="OrthoDB" id="1302410at2759"/>
<evidence type="ECO:0000256" key="8">
    <source>
        <dbReference type="PROSITE-ProRule" id="PRU00175"/>
    </source>
</evidence>
<evidence type="ECO:0000256" key="9">
    <source>
        <dbReference type="SAM" id="Coils"/>
    </source>
</evidence>
<feature type="coiled-coil region" evidence="9">
    <location>
        <begin position="108"/>
        <end position="142"/>
    </location>
</feature>
<evidence type="ECO:0000313" key="12">
    <source>
        <dbReference type="Proteomes" id="UP000683925"/>
    </source>
</evidence>
<dbReference type="AlphaFoldDB" id="A0A8S1YCI8"/>
<proteinExistence type="predicted"/>
<evidence type="ECO:0000313" key="11">
    <source>
        <dbReference type="EMBL" id="CAD8211775.1"/>
    </source>
</evidence>
<keyword evidence="7" id="KW-0862">Zinc</keyword>
<evidence type="ECO:0000256" key="1">
    <source>
        <dbReference type="ARBA" id="ARBA00000900"/>
    </source>
</evidence>
<dbReference type="EC" id="2.3.2.27" evidence="2"/>
<evidence type="ECO:0000256" key="6">
    <source>
        <dbReference type="ARBA" id="ARBA00022786"/>
    </source>
</evidence>
<protein>
    <recommendedName>
        <fullName evidence="2">RING-type E3 ubiquitin transferase</fullName>
        <ecNumber evidence="2">2.3.2.27</ecNumber>
    </recommendedName>
</protein>
<keyword evidence="9" id="KW-0175">Coiled coil</keyword>
<sequence length="287" mass="34171">MQQVKQFAFRKPNVVQKPKAETIQLKPVGKVLQQIPLSHSQVPEYNSILLIKEEFQKLQYENEQLRHQLNTKYQDYDKKVQIMNELAHKLEGQLKRRESDINYYIHKIEYKDKEIKQQKELIAKLRNKKKDYKMKFLALQQQQPQQQQQQQQDHFHSLLGMRELLLQFRLTAQVLPLLQLQQRLRQYQSQIIDVDNMNYEQLLSLGEQIGNVSNGMTREDIRRIPKREIQASDNIQGVCPVCQCNMEIGEKYRRLGCNHHYHAKCIKTWLLQHNNCPVCKQSVVIAN</sequence>
<evidence type="ECO:0000256" key="4">
    <source>
        <dbReference type="ARBA" id="ARBA00022723"/>
    </source>
</evidence>
<evidence type="ECO:0000259" key="10">
    <source>
        <dbReference type="PROSITE" id="PS50089"/>
    </source>
</evidence>
<dbReference type="InterPro" id="IPR045191">
    <property type="entry name" value="MBR1/2-like"/>
</dbReference>
<dbReference type="PROSITE" id="PS50089">
    <property type="entry name" value="ZF_RING_2"/>
    <property type="match status" value="1"/>
</dbReference>
<keyword evidence="5 8" id="KW-0863">Zinc-finger</keyword>
<keyword evidence="6" id="KW-0833">Ubl conjugation pathway</keyword>
<accession>A0A8S1YCI8</accession>
<evidence type="ECO:0000256" key="5">
    <source>
        <dbReference type="ARBA" id="ARBA00022771"/>
    </source>
</evidence>
<dbReference type="PANTHER" id="PTHR22937:SF65">
    <property type="entry name" value="E3 UBIQUITIN-PROTEIN LIGASE ARK2C"/>
    <property type="match status" value="1"/>
</dbReference>
<dbReference type="InterPro" id="IPR001841">
    <property type="entry name" value="Znf_RING"/>
</dbReference>
<dbReference type="OMA" id="HYHAKCI"/>